<dbReference type="Pfam" id="PF00582">
    <property type="entry name" value="Usp"/>
    <property type="match status" value="1"/>
</dbReference>
<comment type="caution">
    <text evidence="3">The sequence shown here is derived from an EMBL/GenBank/DDBJ whole genome shotgun (WGS) entry which is preliminary data.</text>
</comment>
<gene>
    <name evidence="3" type="ORF">H6G24_16195</name>
</gene>
<dbReference type="Proteomes" id="UP000658514">
    <property type="component" value="Unassembled WGS sequence"/>
</dbReference>
<dbReference type="SUPFAM" id="SSF52402">
    <property type="entry name" value="Adenine nucleotide alpha hydrolases-like"/>
    <property type="match status" value="1"/>
</dbReference>
<evidence type="ECO:0000313" key="3">
    <source>
        <dbReference type="EMBL" id="MBD2197018.1"/>
    </source>
</evidence>
<dbReference type="PANTHER" id="PTHR46268:SF8">
    <property type="entry name" value="UNIVERSAL STRESS PROTEIN SLL1388"/>
    <property type="match status" value="1"/>
</dbReference>
<dbReference type="Gene3D" id="3.40.50.620">
    <property type="entry name" value="HUPs"/>
    <property type="match status" value="1"/>
</dbReference>
<comment type="similarity">
    <text evidence="1">Belongs to the universal stress protein A family.</text>
</comment>
<accession>A0ABR8ACG7</accession>
<evidence type="ECO:0000313" key="4">
    <source>
        <dbReference type="Proteomes" id="UP000658514"/>
    </source>
</evidence>
<dbReference type="PRINTS" id="PR01438">
    <property type="entry name" value="UNVRSLSTRESS"/>
</dbReference>
<keyword evidence="4" id="KW-1185">Reference proteome</keyword>
<proteinExistence type="inferred from homology"/>
<feature type="domain" description="UspA" evidence="2">
    <location>
        <begin position="1"/>
        <end position="156"/>
    </location>
</feature>
<evidence type="ECO:0000256" key="1">
    <source>
        <dbReference type="ARBA" id="ARBA00008791"/>
    </source>
</evidence>
<dbReference type="EMBL" id="JACJQH010000023">
    <property type="protein sequence ID" value="MBD2197018.1"/>
    <property type="molecule type" value="Genomic_DNA"/>
</dbReference>
<sequence length="180" mass="19441">MFTKILVALDRSPTGKQVFEHSLALAKATGASLTLLHVLSAEEEGSPYAPVLSNFDYYPGLGSQSFEYYQQQWDKFKNQGVQMLQEFCAEANTAGVNAEFIQQLGSPGKLICQLAVQSNADLIIMGRRGRSGLKELFLGSVSNYVLHHAPCSVHVLHVTANIAQAQEVVAESSVKVGAGN</sequence>
<reference evidence="3 4" key="1">
    <citation type="journal article" date="2020" name="ISME J.">
        <title>Comparative genomics reveals insights into cyanobacterial evolution and habitat adaptation.</title>
        <authorList>
            <person name="Chen M.Y."/>
            <person name="Teng W.K."/>
            <person name="Zhao L."/>
            <person name="Hu C.X."/>
            <person name="Zhou Y.K."/>
            <person name="Han B.P."/>
            <person name="Song L.R."/>
            <person name="Shu W.S."/>
        </authorList>
    </citation>
    <scope>NUCLEOTIDE SEQUENCE [LARGE SCALE GENOMIC DNA]</scope>
    <source>
        <strain evidence="3 4">FACHB-288</strain>
    </source>
</reference>
<dbReference type="RefSeq" id="WP_190543221.1">
    <property type="nucleotide sequence ID" value="NZ_CAWPNO010000055.1"/>
</dbReference>
<name>A0ABR8ACG7_9CYAN</name>
<dbReference type="InterPro" id="IPR006016">
    <property type="entry name" value="UspA"/>
</dbReference>
<dbReference type="PANTHER" id="PTHR46268">
    <property type="entry name" value="STRESS RESPONSE PROTEIN NHAX"/>
    <property type="match status" value="1"/>
</dbReference>
<dbReference type="InterPro" id="IPR006015">
    <property type="entry name" value="Universal_stress_UspA"/>
</dbReference>
<protein>
    <submittedName>
        <fullName evidence="3">Universal stress protein</fullName>
    </submittedName>
</protein>
<evidence type="ECO:0000259" key="2">
    <source>
        <dbReference type="Pfam" id="PF00582"/>
    </source>
</evidence>
<organism evidence="3 4">
    <name type="scientific">Calothrix parietina FACHB-288</name>
    <dbReference type="NCBI Taxonomy" id="2692896"/>
    <lineage>
        <taxon>Bacteria</taxon>
        <taxon>Bacillati</taxon>
        <taxon>Cyanobacteriota</taxon>
        <taxon>Cyanophyceae</taxon>
        <taxon>Nostocales</taxon>
        <taxon>Calotrichaceae</taxon>
        <taxon>Calothrix</taxon>
    </lineage>
</organism>
<dbReference type="InterPro" id="IPR014729">
    <property type="entry name" value="Rossmann-like_a/b/a_fold"/>
</dbReference>
<dbReference type="CDD" id="cd00293">
    <property type="entry name" value="USP-like"/>
    <property type="match status" value="1"/>
</dbReference>